<accession>A0A0M0EHS7</accession>
<dbReference type="PATRIC" id="fig|33995.3.peg.1958"/>
<dbReference type="EMBL" id="LHUQ01000007">
    <property type="protein sequence ID" value="KON64800.1"/>
    <property type="molecule type" value="Genomic_DNA"/>
</dbReference>
<gene>
    <name evidence="1" type="ORF">KOEU_17700</name>
</gene>
<evidence type="ECO:0000313" key="1">
    <source>
        <dbReference type="EMBL" id="KON64800.1"/>
    </source>
</evidence>
<dbReference type="Proteomes" id="UP000037566">
    <property type="component" value="Unassembled WGS sequence"/>
</dbReference>
<proteinExistence type="predicted"/>
<dbReference type="RefSeq" id="WP_053323286.1">
    <property type="nucleotide sequence ID" value="NZ_LHUQ01000007.1"/>
</dbReference>
<protein>
    <submittedName>
        <fullName evidence="1">Uncharacterized protein</fullName>
    </submittedName>
</protein>
<name>A0A0M0EHS7_KOMEU</name>
<dbReference type="Gene3D" id="2.60.120.1110">
    <property type="match status" value="1"/>
</dbReference>
<evidence type="ECO:0000313" key="2">
    <source>
        <dbReference type="Proteomes" id="UP000037566"/>
    </source>
</evidence>
<dbReference type="STRING" id="33995.KOEU_17700"/>
<dbReference type="OrthoDB" id="8617484at2"/>
<dbReference type="AlphaFoldDB" id="A0A0M0EHS7"/>
<reference evidence="1" key="1">
    <citation type="submission" date="2015-08" db="EMBL/GenBank/DDBJ databases">
        <title>Draft genome sequence of Komagataeibacter europaeus CECT 8546 a cellulose producer strain from vinegar produced by the traditional method.</title>
        <authorList>
            <person name="Poehlein A."/>
            <person name="Valera M.J."/>
            <person name="Haack F.S."/>
            <person name="Mas A."/>
            <person name="Daniel R."/>
            <person name="Streit W.R."/>
            <person name="Mateo E."/>
        </authorList>
    </citation>
    <scope>NUCLEOTIDE SEQUENCE [LARGE SCALE GENOMIC DNA]</scope>
    <source>
        <strain evidence="1">CECT 8546</strain>
    </source>
</reference>
<organism evidence="1 2">
    <name type="scientific">Komagataeibacter europaeus</name>
    <name type="common">Gluconacetobacter europaeus</name>
    <dbReference type="NCBI Taxonomy" id="33995"/>
    <lineage>
        <taxon>Bacteria</taxon>
        <taxon>Pseudomonadati</taxon>
        <taxon>Pseudomonadota</taxon>
        <taxon>Alphaproteobacteria</taxon>
        <taxon>Acetobacterales</taxon>
        <taxon>Acetobacteraceae</taxon>
        <taxon>Komagataeibacter</taxon>
    </lineage>
</organism>
<comment type="caution">
    <text evidence="1">The sequence shown here is derived from an EMBL/GenBank/DDBJ whole genome shotgun (WGS) entry which is preliminary data.</text>
</comment>
<keyword evidence="2" id="KW-1185">Reference proteome</keyword>
<sequence length="223" mass="22482">MIIDGLLLFSNAQDLTALAAGVATPSTNIIDFSQNRDFGPTGPFKVFAECGTLPLADTETATGTATEASGAVTGIAVASGGAGYPSPPVVTISGGGGAGAEATATVENGVVTGFTVTAGGAGYTSAPAVTVAAPPDPTMDVAVQISQDGSIWDTLEEFPGIDLTALTQRTPFLVRAKPAFSNTLYRYMRLTYTASVALDAGTVTAGINLDVPANVPYPRNYVA</sequence>